<evidence type="ECO:0000313" key="2">
    <source>
        <dbReference type="EMBL" id="TDQ86485.1"/>
    </source>
</evidence>
<dbReference type="OrthoDB" id="7354650at2"/>
<sequence length="269" mass="29315">MKGALLKHLRLGCLLAATLAWLPGAGPGDVLAHEVPPVRLVFADKLPPLSFVEDGLTRGILIDIASDIFIKDVGVAVEIELYPWERAQQLVRQGEADGFITISTPARREYADCGVLPVLRAPLHPLVRRDHPARRQMELAGSLAELGGFSFVSYRGNGWAKENLLEPGFDVYFAADYVAHLKGLAQGRGDLALVTTTSGAYYLRELGLAEALVMLPPVIDTFEYVLCLGKASPHRDRLADFEAALGRKRSGNDYFAVLEAYGLTPSTPY</sequence>
<evidence type="ECO:0000259" key="1">
    <source>
        <dbReference type="Pfam" id="PF03466"/>
    </source>
</evidence>
<dbReference type="PANTHER" id="PTHR38834">
    <property type="entry name" value="PERIPLASMIC SUBSTRATE BINDING PROTEIN FAMILY 3"/>
    <property type="match status" value="1"/>
</dbReference>
<protein>
    <submittedName>
        <fullName evidence="2">Amino acid ABC transporter substrate-binding protein (PAAT family)</fullName>
    </submittedName>
</protein>
<dbReference type="EMBL" id="SNYW01000001">
    <property type="protein sequence ID" value="TDQ86485.1"/>
    <property type="molecule type" value="Genomic_DNA"/>
</dbReference>
<proteinExistence type="predicted"/>
<dbReference type="SUPFAM" id="SSF53850">
    <property type="entry name" value="Periplasmic binding protein-like II"/>
    <property type="match status" value="1"/>
</dbReference>
<feature type="domain" description="LysR substrate-binding" evidence="1">
    <location>
        <begin position="74"/>
        <end position="245"/>
    </location>
</feature>
<dbReference type="AlphaFoldDB" id="A0A4V3DFC6"/>
<dbReference type="PANTHER" id="PTHR38834:SF3">
    <property type="entry name" value="SOLUTE-BINDING PROTEIN FAMILY 3_N-TERMINAL DOMAIN-CONTAINING PROTEIN"/>
    <property type="match status" value="1"/>
</dbReference>
<dbReference type="Pfam" id="PF03466">
    <property type="entry name" value="LysR_substrate"/>
    <property type="match status" value="1"/>
</dbReference>
<dbReference type="Proteomes" id="UP000295783">
    <property type="component" value="Unassembled WGS sequence"/>
</dbReference>
<comment type="caution">
    <text evidence="2">The sequence shown here is derived from an EMBL/GenBank/DDBJ whole genome shotgun (WGS) entry which is preliminary data.</text>
</comment>
<evidence type="ECO:0000313" key="3">
    <source>
        <dbReference type="Proteomes" id="UP000295783"/>
    </source>
</evidence>
<keyword evidence="3" id="KW-1185">Reference proteome</keyword>
<dbReference type="Gene3D" id="3.40.190.10">
    <property type="entry name" value="Periplasmic binding protein-like II"/>
    <property type="match status" value="2"/>
</dbReference>
<dbReference type="InterPro" id="IPR005119">
    <property type="entry name" value="LysR_subst-bd"/>
</dbReference>
<organism evidence="2 3">
    <name type="scientific">Dongia mobilis</name>
    <dbReference type="NCBI Taxonomy" id="578943"/>
    <lineage>
        <taxon>Bacteria</taxon>
        <taxon>Pseudomonadati</taxon>
        <taxon>Pseudomonadota</taxon>
        <taxon>Alphaproteobacteria</taxon>
        <taxon>Rhodospirillales</taxon>
        <taxon>Dongiaceae</taxon>
        <taxon>Dongia</taxon>
    </lineage>
</organism>
<gene>
    <name evidence="2" type="ORF">A8950_0177</name>
</gene>
<reference evidence="2 3" key="1">
    <citation type="submission" date="2019-03" db="EMBL/GenBank/DDBJ databases">
        <title>Genomic Encyclopedia of Type Strains, Phase III (KMG-III): the genomes of soil and plant-associated and newly described type strains.</title>
        <authorList>
            <person name="Whitman W."/>
        </authorList>
    </citation>
    <scope>NUCLEOTIDE SEQUENCE [LARGE SCALE GENOMIC DNA]</scope>
    <source>
        <strain evidence="2 3">CGMCC 1.7660</strain>
    </source>
</reference>
<name>A0A4V3DFC6_9PROT</name>
<accession>A0A4V3DFC6</accession>